<reference evidence="2" key="2">
    <citation type="submission" date="2020-09" db="EMBL/GenBank/DDBJ databases">
        <authorList>
            <person name="Sun Q."/>
            <person name="Zhou Y."/>
        </authorList>
    </citation>
    <scope>NUCLEOTIDE SEQUENCE</scope>
    <source>
        <strain evidence="2">CGMCC 4.7278</strain>
    </source>
</reference>
<reference evidence="2" key="1">
    <citation type="journal article" date="2014" name="Int. J. Syst. Evol. Microbiol.">
        <title>Complete genome sequence of Corynebacterium casei LMG S-19264T (=DSM 44701T), isolated from a smear-ripened cheese.</title>
        <authorList>
            <consortium name="US DOE Joint Genome Institute (JGI-PGF)"/>
            <person name="Walter F."/>
            <person name="Albersmeier A."/>
            <person name="Kalinowski J."/>
            <person name="Ruckert C."/>
        </authorList>
    </citation>
    <scope>NUCLEOTIDE SEQUENCE</scope>
    <source>
        <strain evidence="2">CGMCC 4.7278</strain>
    </source>
</reference>
<sequence>MPARRLLAVCAFALLSLPALSACTISGQGTTTECKVSGCTITFERGVDAKASVLGVEAQLVSVDGQNVTLSVGGQQVVVPVGQSQQTDGMNVRVNEVTADKVVVVLSTGVNPN</sequence>
<dbReference type="RefSeq" id="WP_188826832.1">
    <property type="nucleotide sequence ID" value="NZ_BMMW01000001.1"/>
</dbReference>
<gene>
    <name evidence="2" type="ORF">GCM10011591_02330</name>
</gene>
<dbReference type="PROSITE" id="PS51257">
    <property type="entry name" value="PROKAR_LIPOPROTEIN"/>
    <property type="match status" value="1"/>
</dbReference>
<evidence type="ECO:0000256" key="1">
    <source>
        <dbReference type="SAM" id="SignalP"/>
    </source>
</evidence>
<comment type="caution">
    <text evidence="2">The sequence shown here is derived from an EMBL/GenBank/DDBJ whole genome shotgun (WGS) entry which is preliminary data.</text>
</comment>
<keyword evidence="3" id="KW-1185">Reference proteome</keyword>
<feature type="chain" id="PRO_5038358773" description="DUF3060 domain-containing protein" evidence="1">
    <location>
        <begin position="22"/>
        <end position="113"/>
    </location>
</feature>
<evidence type="ECO:0008006" key="4">
    <source>
        <dbReference type="Google" id="ProtNLM"/>
    </source>
</evidence>
<evidence type="ECO:0000313" key="3">
    <source>
        <dbReference type="Proteomes" id="UP000612956"/>
    </source>
</evidence>
<dbReference type="Proteomes" id="UP000612956">
    <property type="component" value="Unassembled WGS sequence"/>
</dbReference>
<protein>
    <recommendedName>
        <fullName evidence="4">DUF3060 domain-containing protein</fullName>
    </recommendedName>
</protein>
<dbReference type="EMBL" id="BMMW01000001">
    <property type="protein sequence ID" value="GGK34167.1"/>
    <property type="molecule type" value="Genomic_DNA"/>
</dbReference>
<keyword evidence="1" id="KW-0732">Signal</keyword>
<evidence type="ECO:0000313" key="2">
    <source>
        <dbReference type="EMBL" id="GGK34167.1"/>
    </source>
</evidence>
<name>A0A917Q7V7_9NOCA</name>
<proteinExistence type="predicted"/>
<dbReference type="AlphaFoldDB" id="A0A917Q7V7"/>
<organism evidence="2 3">
    <name type="scientific">Nocardia camponoti</name>
    <dbReference type="NCBI Taxonomy" id="1616106"/>
    <lineage>
        <taxon>Bacteria</taxon>
        <taxon>Bacillati</taxon>
        <taxon>Actinomycetota</taxon>
        <taxon>Actinomycetes</taxon>
        <taxon>Mycobacteriales</taxon>
        <taxon>Nocardiaceae</taxon>
        <taxon>Nocardia</taxon>
    </lineage>
</organism>
<accession>A0A917Q7V7</accession>
<feature type="signal peptide" evidence="1">
    <location>
        <begin position="1"/>
        <end position="21"/>
    </location>
</feature>